<dbReference type="PANTHER" id="PTHR43280:SF2">
    <property type="entry name" value="HTH-TYPE TRANSCRIPTIONAL REGULATOR EXSA"/>
    <property type="match status" value="1"/>
</dbReference>
<dbReference type="AlphaFoldDB" id="A0A1R3SZ01"/>
<evidence type="ECO:0000256" key="3">
    <source>
        <dbReference type="ARBA" id="ARBA00023163"/>
    </source>
</evidence>
<evidence type="ECO:0000256" key="2">
    <source>
        <dbReference type="ARBA" id="ARBA00023125"/>
    </source>
</evidence>
<dbReference type="PROSITE" id="PS00041">
    <property type="entry name" value="HTH_ARAC_FAMILY_1"/>
    <property type="match status" value="1"/>
</dbReference>
<evidence type="ECO:0000259" key="5">
    <source>
        <dbReference type="PROSITE" id="PS01124"/>
    </source>
</evidence>
<feature type="transmembrane region" description="Helical" evidence="4">
    <location>
        <begin position="6"/>
        <end position="29"/>
    </location>
</feature>
<dbReference type="Proteomes" id="UP000187464">
    <property type="component" value="Chromosome I"/>
</dbReference>
<evidence type="ECO:0000313" key="7">
    <source>
        <dbReference type="Proteomes" id="UP000187464"/>
    </source>
</evidence>
<dbReference type="EMBL" id="LT605205">
    <property type="protein sequence ID" value="SCD20721.1"/>
    <property type="molecule type" value="Genomic_DNA"/>
</dbReference>
<organism evidence="6 7">
    <name type="scientific">Proteiniphilum saccharofermentans</name>
    <dbReference type="NCBI Taxonomy" id="1642647"/>
    <lineage>
        <taxon>Bacteria</taxon>
        <taxon>Pseudomonadati</taxon>
        <taxon>Bacteroidota</taxon>
        <taxon>Bacteroidia</taxon>
        <taxon>Bacteroidales</taxon>
        <taxon>Dysgonomonadaceae</taxon>
        <taxon>Proteiniphilum</taxon>
    </lineage>
</organism>
<feature type="domain" description="HTH araC/xylS-type" evidence="5">
    <location>
        <begin position="257"/>
        <end position="358"/>
    </location>
</feature>
<keyword evidence="2" id="KW-0238">DNA-binding</keyword>
<protein>
    <submittedName>
        <fullName evidence="6">Putative membrane protein</fullName>
    </submittedName>
</protein>
<dbReference type="InterPro" id="IPR018060">
    <property type="entry name" value="HTH_AraC"/>
</dbReference>
<name>A0A1R3SZ01_9BACT</name>
<dbReference type="PANTHER" id="PTHR43280">
    <property type="entry name" value="ARAC-FAMILY TRANSCRIPTIONAL REGULATOR"/>
    <property type="match status" value="1"/>
</dbReference>
<evidence type="ECO:0000313" key="6">
    <source>
        <dbReference type="EMBL" id="SCD20721.1"/>
    </source>
</evidence>
<accession>A0A1R3SZ01</accession>
<evidence type="ECO:0000256" key="1">
    <source>
        <dbReference type="ARBA" id="ARBA00023015"/>
    </source>
</evidence>
<evidence type="ECO:0000256" key="4">
    <source>
        <dbReference type="SAM" id="Phobius"/>
    </source>
</evidence>
<dbReference type="Gene3D" id="1.10.10.60">
    <property type="entry name" value="Homeodomain-like"/>
    <property type="match status" value="2"/>
</dbReference>
<reference evidence="7" key="1">
    <citation type="submission" date="2016-08" db="EMBL/GenBank/DDBJ databases">
        <authorList>
            <person name="Wibberg D."/>
        </authorList>
    </citation>
    <scope>NUCLEOTIDE SEQUENCE [LARGE SCALE GENOMIC DNA]</scope>
</reference>
<feature type="transmembrane region" description="Helical" evidence="4">
    <location>
        <begin position="41"/>
        <end position="62"/>
    </location>
</feature>
<feature type="transmembrane region" description="Helical" evidence="4">
    <location>
        <begin position="104"/>
        <end position="125"/>
    </location>
</feature>
<keyword evidence="4" id="KW-1133">Transmembrane helix</keyword>
<keyword evidence="7" id="KW-1185">Reference proteome</keyword>
<dbReference type="PROSITE" id="PS01124">
    <property type="entry name" value="HTH_ARAC_FAMILY_2"/>
    <property type="match status" value="1"/>
</dbReference>
<dbReference type="STRING" id="1642647.PSM36_1905"/>
<dbReference type="KEGG" id="psac:PSM36_1905"/>
<feature type="transmembrane region" description="Helical" evidence="4">
    <location>
        <begin position="74"/>
        <end position="97"/>
    </location>
</feature>
<dbReference type="SMART" id="SM00342">
    <property type="entry name" value="HTH_ARAC"/>
    <property type="match status" value="1"/>
</dbReference>
<dbReference type="InterPro" id="IPR018062">
    <property type="entry name" value="HTH_AraC-typ_CS"/>
</dbReference>
<keyword evidence="4" id="KW-0812">Transmembrane</keyword>
<keyword evidence="4" id="KW-0472">Membrane</keyword>
<proteinExistence type="predicted"/>
<dbReference type="InterPro" id="IPR009057">
    <property type="entry name" value="Homeodomain-like_sf"/>
</dbReference>
<sequence>MIDNFHIFFATGGFWTTLVLSLVFTFSATPHSKFLHNYNKARYIMAFIYLLFTAFSLFIITGKLQKLDLLSLKIFVLIFFSFQLFLFTHVSLTLINYRYLSFKLLMYQLIPVFILGLLSILSNLLNWEEKIVNIIFYSLLLFFVISLLIITQLFFNHYGKYRKRVDNYFTGIGTDSLKWIQTSHLFILISGITVIIAIFTTLKIIIPFYIFAILFYIGYAVHFLNYKNIFNIMVPVLREEEEKPIKSSEITFSQIGKAVGKWEQQKLFTNPKITITKVAAQVSTNRSYLSQYINRSKQKTFNEWINELRIEEAKKLMANNKNMTIEEVSEKVGYTDKSYFSKCFARYIGITASQWKEKHL</sequence>
<dbReference type="GO" id="GO:0003700">
    <property type="term" value="F:DNA-binding transcription factor activity"/>
    <property type="evidence" value="ECO:0007669"/>
    <property type="project" value="InterPro"/>
</dbReference>
<feature type="transmembrane region" description="Helical" evidence="4">
    <location>
        <begin position="131"/>
        <end position="155"/>
    </location>
</feature>
<dbReference type="Pfam" id="PF12833">
    <property type="entry name" value="HTH_18"/>
    <property type="match status" value="1"/>
</dbReference>
<dbReference type="SUPFAM" id="SSF46689">
    <property type="entry name" value="Homeodomain-like"/>
    <property type="match status" value="1"/>
</dbReference>
<keyword evidence="1" id="KW-0805">Transcription regulation</keyword>
<gene>
    <name evidence="6" type="ORF">PSM36_1905</name>
</gene>
<feature type="transmembrane region" description="Helical" evidence="4">
    <location>
        <begin position="208"/>
        <end position="226"/>
    </location>
</feature>
<feature type="transmembrane region" description="Helical" evidence="4">
    <location>
        <begin position="185"/>
        <end position="202"/>
    </location>
</feature>
<keyword evidence="3" id="KW-0804">Transcription</keyword>
<dbReference type="GO" id="GO:0043565">
    <property type="term" value="F:sequence-specific DNA binding"/>
    <property type="evidence" value="ECO:0007669"/>
    <property type="project" value="InterPro"/>
</dbReference>